<proteinExistence type="predicted"/>
<sequence length="76" mass="8415">MGRGTKCDEGFVFFTRLPFIACPSLLRPRNQARPDSCCRYTVDERVITHSSMCPPSFSELLLCGGSPQTEGESVLD</sequence>
<gene>
    <name evidence="1" type="ORF">EYF80_028745</name>
</gene>
<organism evidence="1 2">
    <name type="scientific">Liparis tanakae</name>
    <name type="common">Tanaka's snailfish</name>
    <dbReference type="NCBI Taxonomy" id="230148"/>
    <lineage>
        <taxon>Eukaryota</taxon>
        <taxon>Metazoa</taxon>
        <taxon>Chordata</taxon>
        <taxon>Craniata</taxon>
        <taxon>Vertebrata</taxon>
        <taxon>Euteleostomi</taxon>
        <taxon>Actinopterygii</taxon>
        <taxon>Neopterygii</taxon>
        <taxon>Teleostei</taxon>
        <taxon>Neoteleostei</taxon>
        <taxon>Acanthomorphata</taxon>
        <taxon>Eupercaria</taxon>
        <taxon>Perciformes</taxon>
        <taxon>Cottioidei</taxon>
        <taxon>Cottales</taxon>
        <taxon>Liparidae</taxon>
        <taxon>Liparis</taxon>
    </lineage>
</organism>
<dbReference type="EMBL" id="SRLO01000322">
    <property type="protein sequence ID" value="TNN61092.1"/>
    <property type="molecule type" value="Genomic_DNA"/>
</dbReference>
<dbReference type="Proteomes" id="UP000314294">
    <property type="component" value="Unassembled WGS sequence"/>
</dbReference>
<keyword evidence="2" id="KW-1185">Reference proteome</keyword>
<protein>
    <submittedName>
        <fullName evidence="1">Uncharacterized protein</fullName>
    </submittedName>
</protein>
<comment type="caution">
    <text evidence="1">The sequence shown here is derived from an EMBL/GenBank/DDBJ whole genome shotgun (WGS) entry which is preliminary data.</text>
</comment>
<evidence type="ECO:0000313" key="1">
    <source>
        <dbReference type="EMBL" id="TNN61092.1"/>
    </source>
</evidence>
<accession>A0A4Z2H8J4</accession>
<dbReference type="AlphaFoldDB" id="A0A4Z2H8J4"/>
<evidence type="ECO:0000313" key="2">
    <source>
        <dbReference type="Proteomes" id="UP000314294"/>
    </source>
</evidence>
<reference evidence="1 2" key="1">
    <citation type="submission" date="2019-03" db="EMBL/GenBank/DDBJ databases">
        <title>First draft genome of Liparis tanakae, snailfish: a comprehensive survey of snailfish specific genes.</title>
        <authorList>
            <person name="Kim W."/>
            <person name="Song I."/>
            <person name="Jeong J.-H."/>
            <person name="Kim D."/>
            <person name="Kim S."/>
            <person name="Ryu S."/>
            <person name="Song J.Y."/>
            <person name="Lee S.K."/>
        </authorList>
    </citation>
    <scope>NUCLEOTIDE SEQUENCE [LARGE SCALE GENOMIC DNA]</scope>
    <source>
        <tissue evidence="1">Muscle</tissue>
    </source>
</reference>
<name>A0A4Z2H8J4_9TELE</name>